<evidence type="ECO:0000313" key="1">
    <source>
        <dbReference type="EMBL" id="HJB29714.1"/>
    </source>
</evidence>
<evidence type="ECO:0000313" key="2">
    <source>
        <dbReference type="Proteomes" id="UP000823842"/>
    </source>
</evidence>
<protein>
    <submittedName>
        <fullName evidence="1">Uncharacterized protein</fullName>
    </submittedName>
</protein>
<accession>A0A9D2RXN2</accession>
<reference evidence="1" key="2">
    <citation type="submission" date="2021-04" db="EMBL/GenBank/DDBJ databases">
        <authorList>
            <person name="Gilroy R."/>
        </authorList>
    </citation>
    <scope>NUCLEOTIDE SEQUENCE</scope>
    <source>
        <strain evidence="1">ChiSjej1B19-5720</strain>
    </source>
</reference>
<organism evidence="1 2">
    <name type="scientific">Candidatus Blautia faecavium</name>
    <dbReference type="NCBI Taxonomy" id="2838487"/>
    <lineage>
        <taxon>Bacteria</taxon>
        <taxon>Bacillati</taxon>
        <taxon>Bacillota</taxon>
        <taxon>Clostridia</taxon>
        <taxon>Lachnospirales</taxon>
        <taxon>Lachnospiraceae</taxon>
        <taxon>Blautia</taxon>
    </lineage>
</organism>
<reference evidence="1" key="1">
    <citation type="journal article" date="2021" name="PeerJ">
        <title>Extensive microbial diversity within the chicken gut microbiome revealed by metagenomics and culture.</title>
        <authorList>
            <person name="Gilroy R."/>
            <person name="Ravi A."/>
            <person name="Getino M."/>
            <person name="Pursley I."/>
            <person name="Horton D.L."/>
            <person name="Alikhan N.F."/>
            <person name="Baker D."/>
            <person name="Gharbi K."/>
            <person name="Hall N."/>
            <person name="Watson M."/>
            <person name="Adriaenssens E.M."/>
            <person name="Foster-Nyarko E."/>
            <person name="Jarju S."/>
            <person name="Secka A."/>
            <person name="Antonio M."/>
            <person name="Oren A."/>
            <person name="Chaudhuri R.R."/>
            <person name="La Ragione R."/>
            <person name="Hildebrand F."/>
            <person name="Pallen M.J."/>
        </authorList>
    </citation>
    <scope>NUCLEOTIDE SEQUENCE</scope>
    <source>
        <strain evidence="1">ChiSjej1B19-5720</strain>
    </source>
</reference>
<name>A0A9D2RXN2_9FIRM</name>
<dbReference type="EMBL" id="DWYZ01000247">
    <property type="protein sequence ID" value="HJB29714.1"/>
    <property type="molecule type" value="Genomic_DNA"/>
</dbReference>
<dbReference type="AlphaFoldDB" id="A0A9D2RXN2"/>
<gene>
    <name evidence="1" type="ORF">IAA06_13120</name>
</gene>
<comment type="caution">
    <text evidence="1">The sequence shown here is derived from an EMBL/GenBank/DDBJ whole genome shotgun (WGS) entry which is preliminary data.</text>
</comment>
<sequence>MFEEFEKYELKDGRVGWAADVLGDGEACIFEFDKEDLEDRIDTVFWDDVKRKIPKNERNK</sequence>
<dbReference type="Proteomes" id="UP000823842">
    <property type="component" value="Unassembled WGS sequence"/>
</dbReference>
<proteinExistence type="predicted"/>